<reference evidence="3" key="1">
    <citation type="submission" date="2021-02" db="EMBL/GenBank/DDBJ databases">
        <authorList>
            <person name="Palmer J.M."/>
        </authorList>
    </citation>
    <scope>NUCLEOTIDE SEQUENCE</scope>
    <source>
        <strain evidence="3">SCRP734</strain>
    </source>
</reference>
<feature type="region of interest" description="Disordered" evidence="1">
    <location>
        <begin position="1"/>
        <end position="78"/>
    </location>
</feature>
<evidence type="ECO:0000256" key="2">
    <source>
        <dbReference type="SAM" id="Phobius"/>
    </source>
</evidence>
<gene>
    <name evidence="3" type="ORF">PHYPSEUDO_006146</name>
</gene>
<feature type="compositionally biased region" description="Low complexity" evidence="1">
    <location>
        <begin position="592"/>
        <end position="601"/>
    </location>
</feature>
<dbReference type="EMBL" id="JAGDFM010000025">
    <property type="protein sequence ID" value="KAG7391011.1"/>
    <property type="molecule type" value="Genomic_DNA"/>
</dbReference>
<feature type="compositionally biased region" description="Basic and acidic residues" evidence="1">
    <location>
        <begin position="602"/>
        <end position="613"/>
    </location>
</feature>
<organism evidence="3 4">
    <name type="scientific">Phytophthora pseudosyringae</name>
    <dbReference type="NCBI Taxonomy" id="221518"/>
    <lineage>
        <taxon>Eukaryota</taxon>
        <taxon>Sar</taxon>
        <taxon>Stramenopiles</taxon>
        <taxon>Oomycota</taxon>
        <taxon>Peronosporomycetes</taxon>
        <taxon>Peronosporales</taxon>
        <taxon>Peronosporaceae</taxon>
        <taxon>Phytophthora</taxon>
    </lineage>
</organism>
<comment type="caution">
    <text evidence="3">The sequence shown here is derived from an EMBL/GenBank/DDBJ whole genome shotgun (WGS) entry which is preliminary data.</text>
</comment>
<keyword evidence="4" id="KW-1185">Reference proteome</keyword>
<dbReference type="AlphaFoldDB" id="A0A8T1WCR4"/>
<evidence type="ECO:0000313" key="3">
    <source>
        <dbReference type="EMBL" id="KAG7391011.1"/>
    </source>
</evidence>
<feature type="compositionally biased region" description="Low complexity" evidence="1">
    <location>
        <begin position="357"/>
        <end position="369"/>
    </location>
</feature>
<feature type="region of interest" description="Disordered" evidence="1">
    <location>
        <begin position="140"/>
        <end position="163"/>
    </location>
</feature>
<keyword evidence="2" id="KW-0812">Transmembrane</keyword>
<feature type="compositionally biased region" description="Low complexity" evidence="1">
    <location>
        <begin position="62"/>
        <end position="72"/>
    </location>
</feature>
<accession>A0A8T1WCR4</accession>
<evidence type="ECO:0000313" key="4">
    <source>
        <dbReference type="Proteomes" id="UP000694044"/>
    </source>
</evidence>
<feature type="region of interest" description="Disordered" evidence="1">
    <location>
        <begin position="397"/>
        <end position="613"/>
    </location>
</feature>
<keyword evidence="2" id="KW-1133">Transmembrane helix</keyword>
<feature type="compositionally biased region" description="Polar residues" evidence="1">
    <location>
        <begin position="499"/>
        <end position="514"/>
    </location>
</feature>
<dbReference type="Proteomes" id="UP000694044">
    <property type="component" value="Unassembled WGS sequence"/>
</dbReference>
<keyword evidence="2" id="KW-0472">Membrane</keyword>
<feature type="transmembrane region" description="Helical" evidence="2">
    <location>
        <begin position="630"/>
        <end position="651"/>
    </location>
</feature>
<feature type="compositionally biased region" description="Polar residues" evidence="1">
    <location>
        <begin position="9"/>
        <end position="19"/>
    </location>
</feature>
<evidence type="ECO:0000256" key="1">
    <source>
        <dbReference type="SAM" id="MobiDB-lite"/>
    </source>
</evidence>
<feature type="region of interest" description="Disordered" evidence="1">
    <location>
        <begin position="343"/>
        <end position="369"/>
    </location>
</feature>
<feature type="compositionally biased region" description="Acidic residues" evidence="1">
    <location>
        <begin position="404"/>
        <end position="420"/>
    </location>
</feature>
<proteinExistence type="predicted"/>
<dbReference type="OrthoDB" id="167603at2759"/>
<protein>
    <submittedName>
        <fullName evidence="3">Uncharacterized protein</fullName>
    </submittedName>
</protein>
<feature type="transmembrane region" description="Helical" evidence="2">
    <location>
        <begin position="83"/>
        <end position="103"/>
    </location>
</feature>
<name>A0A8T1WCR4_9STRA</name>
<feature type="compositionally biased region" description="Polar residues" evidence="1">
    <location>
        <begin position="142"/>
        <end position="156"/>
    </location>
</feature>
<feature type="compositionally biased region" description="Basic and acidic residues" evidence="1">
    <location>
        <begin position="487"/>
        <end position="497"/>
    </location>
</feature>
<feature type="compositionally biased region" description="Basic residues" evidence="1">
    <location>
        <begin position="569"/>
        <end position="591"/>
    </location>
</feature>
<sequence length="659" mass="71891">MAARDADRTVSSAPSSSTGFGIRKYFRRAPSPPSSGAKRSVDPQAGHKKEKGSAAAPELEPQQLQQRQSGGLRRQKQQMQRSAVFGSCTQAVGTAASVLFAVINRCGHYDESARDSTVTRQAKVLYVSLLESVQKERGEWQGFSSSASDPSNNNGPEDSELLSPRDLLSTSIDANSTADQLGVLNELLEVSFRNLMGPLVPLELYTRHRKLLLRESLAVPPALTTLLAIRGVLDRLEREMRHCLLRLLALWNLIALVSGESQPLLKTIADKHHHVFSESSEFESMTARKSERQDTVAIDLLQIMVLYRDILFSDIEFILTKQELRINARLVNDIRARVWPPESDPAALSEEEDDGFSSDGDVSSSSNENQTLHDAASGVLWGQDAALESLALRSGASSSVPSVLEEEEHDGDYYDGEAEGGEWSIPSPTHYSHGHHEDRKTQRSRSMASPPVSAGARPLVPVPLIPSSSEGIPPPSKADLLTLAPRPIERTSSERRNSQRSLASTLYSPTHSAISQASSSTRSSSRKLKLQSKQRSSSSLHGNGRSHEKHWQDTASSESRSPPPPSRSSMRRSGSRRIRGSKSASARRRRSPAQAADQTMQDDARRPPQDKIEAKAAATPSFLSIAASNLAVPVAAATLCVLATMATLAIFEMRRAPRK</sequence>